<reference evidence="2" key="1">
    <citation type="journal article" date="2023" name="Front. Plant Sci.">
        <title>Chromosomal-level genome assembly of Melastoma candidum provides insights into trichome evolution.</title>
        <authorList>
            <person name="Zhong Y."/>
            <person name="Wu W."/>
            <person name="Sun C."/>
            <person name="Zou P."/>
            <person name="Liu Y."/>
            <person name="Dai S."/>
            <person name="Zhou R."/>
        </authorList>
    </citation>
    <scope>NUCLEOTIDE SEQUENCE [LARGE SCALE GENOMIC DNA]</scope>
</reference>
<evidence type="ECO:0000313" key="1">
    <source>
        <dbReference type="EMBL" id="KAI4365152.1"/>
    </source>
</evidence>
<evidence type="ECO:0000313" key="2">
    <source>
        <dbReference type="Proteomes" id="UP001057402"/>
    </source>
</evidence>
<keyword evidence="2" id="KW-1185">Reference proteome</keyword>
<accession>A0ACB9QI50</accession>
<proteinExistence type="predicted"/>
<dbReference type="Proteomes" id="UP001057402">
    <property type="component" value="Chromosome 6"/>
</dbReference>
<dbReference type="EMBL" id="CM042885">
    <property type="protein sequence ID" value="KAI4365152.1"/>
    <property type="molecule type" value="Genomic_DNA"/>
</dbReference>
<organism evidence="1 2">
    <name type="scientific">Melastoma candidum</name>
    <dbReference type="NCBI Taxonomy" id="119954"/>
    <lineage>
        <taxon>Eukaryota</taxon>
        <taxon>Viridiplantae</taxon>
        <taxon>Streptophyta</taxon>
        <taxon>Embryophyta</taxon>
        <taxon>Tracheophyta</taxon>
        <taxon>Spermatophyta</taxon>
        <taxon>Magnoliopsida</taxon>
        <taxon>eudicotyledons</taxon>
        <taxon>Gunneridae</taxon>
        <taxon>Pentapetalae</taxon>
        <taxon>rosids</taxon>
        <taxon>malvids</taxon>
        <taxon>Myrtales</taxon>
        <taxon>Melastomataceae</taxon>
        <taxon>Melastomatoideae</taxon>
        <taxon>Melastomateae</taxon>
        <taxon>Melastoma</taxon>
    </lineage>
</organism>
<name>A0ACB9QI50_9MYRT</name>
<protein>
    <submittedName>
        <fullName evidence="1">Uncharacterized protein</fullName>
    </submittedName>
</protein>
<sequence>MTSPAVLHQPRVKVEAKEESVAEPRVFTDIIRTVILENAVVVLGRRGCCMCHVIRTLLNCNGANPVVFEVDEGDEVGVSKALAGGGYWDGGGKKGEGEGEGVLLQLPVVFVGGKGFGGLEEVMSFHIKGELVPILKEVGALWL</sequence>
<gene>
    <name evidence="1" type="ORF">MLD38_021166</name>
</gene>
<comment type="caution">
    <text evidence="1">The sequence shown here is derived from an EMBL/GenBank/DDBJ whole genome shotgun (WGS) entry which is preliminary data.</text>
</comment>